<dbReference type="EMBL" id="JAAOZC010000004">
    <property type="protein sequence ID" value="NIJ08407.1"/>
    <property type="molecule type" value="Genomic_DNA"/>
</dbReference>
<evidence type="ECO:0000256" key="2">
    <source>
        <dbReference type="SAM" id="Phobius"/>
    </source>
</evidence>
<protein>
    <recommendedName>
        <fullName evidence="3">LssY-like C-terminal domain-containing protein</fullName>
    </recommendedName>
</protein>
<evidence type="ECO:0000256" key="1">
    <source>
        <dbReference type="SAM" id="MobiDB-lite"/>
    </source>
</evidence>
<feature type="domain" description="LssY-like C-terminal" evidence="3">
    <location>
        <begin position="53"/>
        <end position="222"/>
    </location>
</feature>
<evidence type="ECO:0000259" key="3">
    <source>
        <dbReference type="Pfam" id="PF14067"/>
    </source>
</evidence>
<reference evidence="4 5" key="1">
    <citation type="submission" date="2020-03" db="EMBL/GenBank/DDBJ databases">
        <title>Genomic Encyclopedia of Type Strains, Phase III (KMG-III): the genomes of soil and plant-associated and newly described type strains.</title>
        <authorList>
            <person name="Whitman W."/>
        </authorList>
    </citation>
    <scope>NUCLEOTIDE SEQUENCE [LARGE SCALE GENOMIC DNA]</scope>
    <source>
        <strain evidence="4 5">CECT 8804</strain>
    </source>
</reference>
<dbReference type="Proteomes" id="UP000727456">
    <property type="component" value="Unassembled WGS sequence"/>
</dbReference>
<evidence type="ECO:0000313" key="5">
    <source>
        <dbReference type="Proteomes" id="UP000727456"/>
    </source>
</evidence>
<organism evidence="4 5">
    <name type="scientific">Sphingomonas vulcanisoli</name>
    <dbReference type="NCBI Taxonomy" id="1658060"/>
    <lineage>
        <taxon>Bacteria</taxon>
        <taxon>Pseudomonadati</taxon>
        <taxon>Pseudomonadota</taxon>
        <taxon>Alphaproteobacteria</taxon>
        <taxon>Sphingomonadales</taxon>
        <taxon>Sphingomonadaceae</taxon>
        <taxon>Sphingomonas</taxon>
    </lineage>
</organism>
<dbReference type="InterPro" id="IPR025902">
    <property type="entry name" value="LssY-like-C_dom"/>
</dbReference>
<keyword evidence="2" id="KW-0812">Transmembrane</keyword>
<name>A0ABX0TSA2_9SPHN</name>
<feature type="transmembrane region" description="Helical" evidence="2">
    <location>
        <begin position="12"/>
        <end position="32"/>
    </location>
</feature>
<evidence type="ECO:0000313" key="4">
    <source>
        <dbReference type="EMBL" id="NIJ08407.1"/>
    </source>
</evidence>
<keyword evidence="5" id="KW-1185">Reference proteome</keyword>
<keyword evidence="2" id="KW-1133">Transmembrane helix</keyword>
<gene>
    <name evidence="4" type="ORF">FHS31_002024</name>
</gene>
<dbReference type="RefSeq" id="WP_167073238.1">
    <property type="nucleotide sequence ID" value="NZ_JAAOZC010000004.1"/>
</dbReference>
<sequence length="231" mass="25910">MRRLKPWHWVTIAFHFVIVVLLLWFALAYGGLPRLWSHHERKHFAGRDQIISYTAQDIPADPINLHLLGSRDAITRAFRQAGWHLADNVALWSALKIGGSVALDRPYPQAPVSNLYVQDAVQDLAFEKADGRSAEKRHHVRFWQVGPDQWLGAATFDRGVGLSLFTLQITHHIGPDVDGERDTIGRLIVASGGREIGREPSRISPGAWHRNGGGDKYRSDGMIADYRLSQG</sequence>
<accession>A0ABX0TSA2</accession>
<keyword evidence="2" id="KW-0472">Membrane</keyword>
<feature type="region of interest" description="Disordered" evidence="1">
    <location>
        <begin position="196"/>
        <end position="215"/>
    </location>
</feature>
<proteinExistence type="predicted"/>
<dbReference type="Pfam" id="PF14067">
    <property type="entry name" value="LssY_C"/>
    <property type="match status" value="1"/>
</dbReference>
<comment type="caution">
    <text evidence="4">The sequence shown here is derived from an EMBL/GenBank/DDBJ whole genome shotgun (WGS) entry which is preliminary data.</text>
</comment>